<comment type="similarity">
    <text evidence="7">Belongs to the binding-protein-dependent transport system permease family.</text>
</comment>
<sequence length="314" mass="33570">MWWMIGKRLLALIPLLLLTTLAAFALIFLIPGDPASTIAGDQATPERVAQIAAELGLDQPWYVQYGQFVSGLLTGDLGNSFTFNVPVARLLVERLPVTLSLTLMALALAALIGVPLGIIAGRYAGRLPDRVATVLSTLGLATPNFVLGLLLVGFLAMRMRIFPATGYAPLAQGFLPWLQHLLLPGLALAVISGAEIARQLRAGLEDAFKQDYIRTAVAKGSNRHVVTWKHALKNAMLPVVTLMGLQVGYLLGGSAVVESVFGIKGLGDLAVNAVLGRDVPTIQAMVVFTAVITLLCSLLVDLSYGWLDPRIRRS</sequence>
<dbReference type="Pfam" id="PF00528">
    <property type="entry name" value="BPD_transp_1"/>
    <property type="match status" value="1"/>
</dbReference>
<dbReference type="RefSeq" id="WP_094365434.1">
    <property type="nucleotide sequence ID" value="NZ_NMVQ01000047.1"/>
</dbReference>
<evidence type="ECO:0000256" key="6">
    <source>
        <dbReference type="ARBA" id="ARBA00023136"/>
    </source>
</evidence>
<dbReference type="PANTHER" id="PTHR43163:SF6">
    <property type="entry name" value="DIPEPTIDE TRANSPORT SYSTEM PERMEASE PROTEIN DPPB-RELATED"/>
    <property type="match status" value="1"/>
</dbReference>
<name>A0A255GL40_9ACTN</name>
<accession>A0A255GL40</accession>
<dbReference type="Proteomes" id="UP000216311">
    <property type="component" value="Unassembled WGS sequence"/>
</dbReference>
<evidence type="ECO:0000256" key="1">
    <source>
        <dbReference type="ARBA" id="ARBA00004651"/>
    </source>
</evidence>
<reference evidence="9 10" key="1">
    <citation type="submission" date="2017-07" db="EMBL/GenBank/DDBJ databases">
        <title>Draft whole genome sequences of clinical Proprionibacteriaceae strains.</title>
        <authorList>
            <person name="Bernier A.-M."/>
            <person name="Bernard K."/>
            <person name="Domingo M.-C."/>
        </authorList>
    </citation>
    <scope>NUCLEOTIDE SEQUENCE [LARGE SCALE GENOMIC DNA]</scope>
    <source>
        <strain evidence="9 10">NML 130396</strain>
    </source>
</reference>
<feature type="transmembrane region" description="Helical" evidence="7">
    <location>
        <begin position="239"/>
        <end position="262"/>
    </location>
</feature>
<feature type="domain" description="ABC transmembrane type-1" evidence="8">
    <location>
        <begin position="95"/>
        <end position="300"/>
    </location>
</feature>
<feature type="transmembrane region" description="Helical" evidence="7">
    <location>
        <begin position="177"/>
        <end position="197"/>
    </location>
</feature>
<evidence type="ECO:0000256" key="4">
    <source>
        <dbReference type="ARBA" id="ARBA00022692"/>
    </source>
</evidence>
<dbReference type="PANTHER" id="PTHR43163">
    <property type="entry name" value="DIPEPTIDE TRANSPORT SYSTEM PERMEASE PROTEIN DPPB-RELATED"/>
    <property type="match status" value="1"/>
</dbReference>
<dbReference type="AlphaFoldDB" id="A0A255GL40"/>
<dbReference type="CDD" id="cd06261">
    <property type="entry name" value="TM_PBP2"/>
    <property type="match status" value="1"/>
</dbReference>
<evidence type="ECO:0000256" key="3">
    <source>
        <dbReference type="ARBA" id="ARBA00022475"/>
    </source>
</evidence>
<proteinExistence type="inferred from homology"/>
<evidence type="ECO:0000256" key="7">
    <source>
        <dbReference type="RuleBase" id="RU363032"/>
    </source>
</evidence>
<feature type="transmembrane region" description="Helical" evidence="7">
    <location>
        <begin position="282"/>
        <end position="307"/>
    </location>
</feature>
<dbReference type="InterPro" id="IPR045621">
    <property type="entry name" value="BPD_transp_1_N"/>
</dbReference>
<keyword evidence="2 7" id="KW-0813">Transport</keyword>
<keyword evidence="5 7" id="KW-1133">Transmembrane helix</keyword>
<gene>
    <name evidence="9" type="ORF">CGZ93_17425</name>
</gene>
<comment type="subcellular location">
    <subcellularLocation>
        <location evidence="1 7">Cell membrane</location>
        <topology evidence="1 7">Multi-pass membrane protein</topology>
    </subcellularLocation>
</comment>
<keyword evidence="6 7" id="KW-0472">Membrane</keyword>
<keyword evidence="4 7" id="KW-0812">Transmembrane</keyword>
<feature type="transmembrane region" description="Helical" evidence="7">
    <location>
        <begin position="99"/>
        <end position="119"/>
    </location>
</feature>
<organism evidence="9 10">
    <name type="scientific">Enemella dayhoffiae</name>
    <dbReference type="NCBI Taxonomy" id="2016507"/>
    <lineage>
        <taxon>Bacteria</taxon>
        <taxon>Bacillati</taxon>
        <taxon>Actinomycetota</taxon>
        <taxon>Actinomycetes</taxon>
        <taxon>Propionibacteriales</taxon>
        <taxon>Propionibacteriaceae</taxon>
        <taxon>Enemella</taxon>
    </lineage>
</organism>
<dbReference type="EMBL" id="NMVQ01000047">
    <property type="protein sequence ID" value="OYO16547.1"/>
    <property type="molecule type" value="Genomic_DNA"/>
</dbReference>
<dbReference type="SUPFAM" id="SSF161098">
    <property type="entry name" value="MetI-like"/>
    <property type="match status" value="1"/>
</dbReference>
<evidence type="ECO:0000256" key="5">
    <source>
        <dbReference type="ARBA" id="ARBA00022989"/>
    </source>
</evidence>
<dbReference type="PROSITE" id="PS50928">
    <property type="entry name" value="ABC_TM1"/>
    <property type="match status" value="1"/>
</dbReference>
<evidence type="ECO:0000313" key="10">
    <source>
        <dbReference type="Proteomes" id="UP000216311"/>
    </source>
</evidence>
<dbReference type="GO" id="GO:0055085">
    <property type="term" value="P:transmembrane transport"/>
    <property type="evidence" value="ECO:0007669"/>
    <property type="project" value="InterPro"/>
</dbReference>
<dbReference type="OrthoDB" id="147688at2"/>
<feature type="transmembrane region" description="Helical" evidence="7">
    <location>
        <begin position="131"/>
        <end position="157"/>
    </location>
</feature>
<evidence type="ECO:0000313" key="9">
    <source>
        <dbReference type="EMBL" id="OYO16547.1"/>
    </source>
</evidence>
<comment type="caution">
    <text evidence="9">The sequence shown here is derived from an EMBL/GenBank/DDBJ whole genome shotgun (WGS) entry which is preliminary data.</text>
</comment>
<dbReference type="Pfam" id="PF19300">
    <property type="entry name" value="BPD_transp_1_N"/>
    <property type="match status" value="1"/>
</dbReference>
<protein>
    <submittedName>
        <fullName evidence="9">Peptide ABC transporter</fullName>
    </submittedName>
</protein>
<keyword evidence="3" id="KW-1003">Cell membrane</keyword>
<evidence type="ECO:0000259" key="8">
    <source>
        <dbReference type="PROSITE" id="PS50928"/>
    </source>
</evidence>
<keyword evidence="10" id="KW-1185">Reference proteome</keyword>
<dbReference type="Gene3D" id="1.10.3720.10">
    <property type="entry name" value="MetI-like"/>
    <property type="match status" value="1"/>
</dbReference>
<dbReference type="InterPro" id="IPR000515">
    <property type="entry name" value="MetI-like"/>
</dbReference>
<dbReference type="InterPro" id="IPR035906">
    <property type="entry name" value="MetI-like_sf"/>
</dbReference>
<dbReference type="GO" id="GO:0005886">
    <property type="term" value="C:plasma membrane"/>
    <property type="evidence" value="ECO:0007669"/>
    <property type="project" value="UniProtKB-SubCell"/>
</dbReference>
<evidence type="ECO:0000256" key="2">
    <source>
        <dbReference type="ARBA" id="ARBA00022448"/>
    </source>
</evidence>